<feature type="compositionally biased region" description="Basic and acidic residues" evidence="11">
    <location>
        <begin position="265"/>
        <end position="274"/>
    </location>
</feature>
<keyword evidence="7" id="KW-0833">Ubl conjugation pathway</keyword>
<dbReference type="GO" id="GO:0008270">
    <property type="term" value="F:zinc ion binding"/>
    <property type="evidence" value="ECO:0007669"/>
    <property type="project" value="UniProtKB-KW"/>
</dbReference>
<dbReference type="EMBL" id="WIGN01000049">
    <property type="protein sequence ID" value="KAF6813858.1"/>
    <property type="molecule type" value="Genomic_DNA"/>
</dbReference>
<keyword evidence="5" id="KW-0479">Metal-binding</keyword>
<evidence type="ECO:0000256" key="10">
    <source>
        <dbReference type="PROSITE-ProRule" id="PRU00452"/>
    </source>
</evidence>
<sequence length="416" mass="47553">MPILERRRPAQRRPERRAADDEDDAAAAGDLPEYEPLACLLTNEAKRAIAELSNGRDMHRYQSHIKESVKHLGNSVAAANDALRERHQEIRRLAARRAESDSGPLEKSQREEDVEAHVENVLGVRVPELTAEMEAAMRDLIDRQIRLDDDKAALADTVDFFQRLPPPPARGGRRRQGEDGEEGEDDEDEPPAPEQSVIDRLQQHREAKTREYERLNPYQRYALNNDYAAFKKLWHDAHHGDSGPPLPNAKRWFDDAGDPVMPRPFESHDAKDEAGGGAGGDEDEDEDLVIAGEVRDYRCPLSMQEYKHPYSNRMCNHTYEKQWIVEMLQKAPGRRAECVVAGCSKEFGLDDFYDDRLILRKMERAKEQERAQQEASSSADENDDEDQPRGVKREKRLQGSKRRRVETLDDDDDEGV</sequence>
<dbReference type="CDD" id="cd16651">
    <property type="entry name" value="SPL-RING_NSE2"/>
    <property type="match status" value="1"/>
</dbReference>
<dbReference type="GO" id="GO:0030915">
    <property type="term" value="C:Smc5-Smc6 complex"/>
    <property type="evidence" value="ECO:0007669"/>
    <property type="project" value="InterPro"/>
</dbReference>
<dbReference type="GO" id="GO:0000724">
    <property type="term" value="P:double-strand break repair via homologous recombination"/>
    <property type="evidence" value="ECO:0007669"/>
    <property type="project" value="InterPro"/>
</dbReference>
<keyword evidence="4" id="KW-0808">Transferase</keyword>
<evidence type="ECO:0000256" key="4">
    <source>
        <dbReference type="ARBA" id="ARBA00022679"/>
    </source>
</evidence>
<keyword evidence="6 10" id="KW-0863">Zinc-finger</keyword>
<accession>A0A8H6MZC6</accession>
<dbReference type="Pfam" id="PF11789">
    <property type="entry name" value="zf-Nse"/>
    <property type="match status" value="1"/>
</dbReference>
<name>A0A8H6MZC6_9PEZI</name>
<evidence type="ECO:0000313" key="14">
    <source>
        <dbReference type="Proteomes" id="UP000652219"/>
    </source>
</evidence>
<dbReference type="SUPFAM" id="SSF57850">
    <property type="entry name" value="RING/U-box"/>
    <property type="match status" value="1"/>
</dbReference>
<keyword evidence="14" id="KW-1185">Reference proteome</keyword>
<reference evidence="13 14" key="1">
    <citation type="journal article" date="2020" name="Phytopathology">
        <title>Genome Sequence Resources of Colletotrichum truncatum, C. plurivorum, C. musicola, and C. sojae: Four Species Pathogenic to Soybean (Glycine max).</title>
        <authorList>
            <person name="Rogerio F."/>
            <person name="Boufleur T.R."/>
            <person name="Ciampi-Guillardi M."/>
            <person name="Sukno S.A."/>
            <person name="Thon M.R."/>
            <person name="Massola Junior N.S."/>
            <person name="Baroncelli R."/>
        </authorList>
    </citation>
    <scope>NUCLEOTIDE SEQUENCE [LARGE SCALE GENOMIC DNA]</scope>
    <source>
        <strain evidence="13 14">LFN0009</strain>
    </source>
</reference>
<feature type="compositionally biased region" description="Basic and acidic residues" evidence="11">
    <location>
        <begin position="1"/>
        <end position="19"/>
    </location>
</feature>
<evidence type="ECO:0000256" key="2">
    <source>
        <dbReference type="ARBA" id="ARBA00004718"/>
    </source>
</evidence>
<feature type="region of interest" description="Disordered" evidence="11">
    <location>
        <begin position="1"/>
        <end position="35"/>
    </location>
</feature>
<feature type="region of interest" description="Disordered" evidence="11">
    <location>
        <begin position="158"/>
        <end position="200"/>
    </location>
</feature>
<gene>
    <name evidence="13" type="ORF">CSOJ01_04423</name>
</gene>
<feature type="region of interest" description="Disordered" evidence="11">
    <location>
        <begin position="95"/>
        <end position="114"/>
    </location>
</feature>
<dbReference type="Proteomes" id="UP000652219">
    <property type="component" value="Unassembled WGS sequence"/>
</dbReference>
<feature type="compositionally biased region" description="Acidic residues" evidence="11">
    <location>
        <begin position="179"/>
        <end position="191"/>
    </location>
</feature>
<organism evidence="13 14">
    <name type="scientific">Colletotrichum sojae</name>
    <dbReference type="NCBI Taxonomy" id="2175907"/>
    <lineage>
        <taxon>Eukaryota</taxon>
        <taxon>Fungi</taxon>
        <taxon>Dikarya</taxon>
        <taxon>Ascomycota</taxon>
        <taxon>Pezizomycotina</taxon>
        <taxon>Sordariomycetes</taxon>
        <taxon>Hypocreomycetidae</taxon>
        <taxon>Glomerellales</taxon>
        <taxon>Glomerellaceae</taxon>
        <taxon>Colletotrichum</taxon>
        <taxon>Colletotrichum orchidearum species complex</taxon>
    </lineage>
</organism>
<evidence type="ECO:0000256" key="9">
    <source>
        <dbReference type="ARBA" id="ARBA00023242"/>
    </source>
</evidence>
<dbReference type="PROSITE" id="PS51044">
    <property type="entry name" value="ZF_SP_RING"/>
    <property type="match status" value="1"/>
</dbReference>
<dbReference type="PANTHER" id="PTHR21330:SF1">
    <property type="entry name" value="E3 SUMO-PROTEIN LIGASE NSE2"/>
    <property type="match status" value="1"/>
</dbReference>
<feature type="compositionally biased region" description="Basic residues" evidence="11">
    <location>
        <begin position="390"/>
        <end position="404"/>
    </location>
</feature>
<dbReference type="InterPro" id="IPR013083">
    <property type="entry name" value="Znf_RING/FYVE/PHD"/>
</dbReference>
<dbReference type="InterPro" id="IPR004181">
    <property type="entry name" value="Znf_MIZ"/>
</dbReference>
<evidence type="ECO:0000256" key="5">
    <source>
        <dbReference type="ARBA" id="ARBA00022723"/>
    </source>
</evidence>
<dbReference type="UniPathway" id="UPA00886"/>
<evidence type="ECO:0000256" key="7">
    <source>
        <dbReference type="ARBA" id="ARBA00022786"/>
    </source>
</evidence>
<dbReference type="AlphaFoldDB" id="A0A8H6MZC6"/>
<evidence type="ECO:0000256" key="11">
    <source>
        <dbReference type="SAM" id="MobiDB-lite"/>
    </source>
</evidence>
<evidence type="ECO:0000259" key="12">
    <source>
        <dbReference type="PROSITE" id="PS51044"/>
    </source>
</evidence>
<comment type="subcellular location">
    <subcellularLocation>
        <location evidence="1">Nucleus</location>
    </subcellularLocation>
</comment>
<feature type="region of interest" description="Disordered" evidence="11">
    <location>
        <begin position="365"/>
        <end position="416"/>
    </location>
</feature>
<dbReference type="GO" id="GO:0061665">
    <property type="term" value="F:SUMO ligase activity"/>
    <property type="evidence" value="ECO:0007669"/>
    <property type="project" value="TreeGrafter"/>
</dbReference>
<evidence type="ECO:0000313" key="13">
    <source>
        <dbReference type="EMBL" id="KAF6813858.1"/>
    </source>
</evidence>
<protein>
    <recommendedName>
        <fullName evidence="12">SP-RING-type domain-containing protein</fullName>
    </recommendedName>
</protein>
<feature type="domain" description="SP-RING-type" evidence="12">
    <location>
        <begin position="284"/>
        <end position="368"/>
    </location>
</feature>
<comment type="pathway">
    <text evidence="2">Protein modification; protein sumoylation.</text>
</comment>
<evidence type="ECO:0000256" key="8">
    <source>
        <dbReference type="ARBA" id="ARBA00022833"/>
    </source>
</evidence>
<dbReference type="GO" id="GO:0005634">
    <property type="term" value="C:nucleus"/>
    <property type="evidence" value="ECO:0007669"/>
    <property type="project" value="UniProtKB-SubCell"/>
</dbReference>
<dbReference type="InterPro" id="IPR026846">
    <property type="entry name" value="Nse2(Mms21)"/>
</dbReference>
<dbReference type="PANTHER" id="PTHR21330">
    <property type="entry name" value="E3 SUMO-PROTEIN LIGASE NSE2"/>
    <property type="match status" value="1"/>
</dbReference>
<feature type="region of interest" description="Disordered" evidence="11">
    <location>
        <begin position="241"/>
        <end position="284"/>
    </location>
</feature>
<dbReference type="GO" id="GO:0016925">
    <property type="term" value="P:protein sumoylation"/>
    <property type="evidence" value="ECO:0007669"/>
    <property type="project" value="UniProtKB-UniPathway"/>
</dbReference>
<keyword evidence="9" id="KW-0539">Nucleus</keyword>
<keyword evidence="8" id="KW-0862">Zinc</keyword>
<comment type="caution">
    <text evidence="13">The sequence shown here is derived from an EMBL/GenBank/DDBJ whole genome shotgun (WGS) entry which is preliminary data.</text>
</comment>
<dbReference type="Gene3D" id="3.30.40.10">
    <property type="entry name" value="Zinc/RING finger domain, C3HC4 (zinc finger)"/>
    <property type="match status" value="1"/>
</dbReference>
<evidence type="ECO:0000256" key="3">
    <source>
        <dbReference type="ARBA" id="ARBA00008212"/>
    </source>
</evidence>
<proteinExistence type="inferred from homology"/>
<evidence type="ECO:0000256" key="6">
    <source>
        <dbReference type="ARBA" id="ARBA00022771"/>
    </source>
</evidence>
<comment type="similarity">
    <text evidence="3">Belongs to the NSE2 family.</text>
</comment>
<evidence type="ECO:0000256" key="1">
    <source>
        <dbReference type="ARBA" id="ARBA00004123"/>
    </source>
</evidence>